<dbReference type="AlphaFoldDB" id="A0A399SSW6"/>
<keyword evidence="3" id="KW-1185">Reference proteome</keyword>
<evidence type="ECO:0000313" key="2">
    <source>
        <dbReference type="EMBL" id="RIJ45243.1"/>
    </source>
</evidence>
<gene>
    <name evidence="2" type="ORF">D1614_23595</name>
</gene>
<proteinExistence type="predicted"/>
<evidence type="ECO:0000256" key="1">
    <source>
        <dbReference type="SAM" id="Coils"/>
    </source>
</evidence>
<dbReference type="InterPro" id="IPR009057">
    <property type="entry name" value="Homeodomain-like_sf"/>
</dbReference>
<dbReference type="EMBL" id="QWGR01000046">
    <property type="protein sequence ID" value="RIJ45243.1"/>
    <property type="molecule type" value="Genomic_DNA"/>
</dbReference>
<protein>
    <submittedName>
        <fullName evidence="2">Transposase</fullName>
    </submittedName>
</protein>
<dbReference type="InterPro" id="IPR036388">
    <property type="entry name" value="WH-like_DNA-bd_sf"/>
</dbReference>
<reference evidence="2 3" key="1">
    <citation type="submission" date="2018-08" db="EMBL/GenBank/DDBJ databases">
        <title>Pallidiluteibacterium maritimus gen. nov., sp. nov., isolated from coastal sediment.</title>
        <authorList>
            <person name="Zhou L.Y."/>
        </authorList>
    </citation>
    <scope>NUCLEOTIDE SEQUENCE [LARGE SCALE GENOMIC DNA]</scope>
    <source>
        <strain evidence="2 3">XSD2</strain>
    </source>
</reference>
<dbReference type="RefSeq" id="WP_119440457.1">
    <property type="nucleotide sequence ID" value="NZ_QWGR01000046.1"/>
</dbReference>
<feature type="coiled-coil region" evidence="1">
    <location>
        <begin position="59"/>
        <end position="93"/>
    </location>
</feature>
<name>A0A399SSW6_9BACT</name>
<accession>A0A399SSW6</accession>
<sequence>MSGFIVYDESFKRRVVAEVLTGQISKEEARRRYHIAGHCTVLKWIRKFEAQSLQITFMKSDSHTSKEDLLKRIKELERQVEDEKLRSEALSLMIDIAEKQLDIEIRKKPGTKQSKR</sequence>
<evidence type="ECO:0000313" key="3">
    <source>
        <dbReference type="Proteomes" id="UP000265926"/>
    </source>
</evidence>
<dbReference type="Gene3D" id="1.10.10.10">
    <property type="entry name" value="Winged helix-like DNA-binding domain superfamily/Winged helix DNA-binding domain"/>
    <property type="match status" value="1"/>
</dbReference>
<comment type="caution">
    <text evidence="2">The sequence shown here is derived from an EMBL/GenBank/DDBJ whole genome shotgun (WGS) entry which is preliminary data.</text>
</comment>
<dbReference type="SUPFAM" id="SSF46689">
    <property type="entry name" value="Homeodomain-like"/>
    <property type="match status" value="1"/>
</dbReference>
<keyword evidence="1" id="KW-0175">Coiled coil</keyword>
<dbReference type="Proteomes" id="UP000265926">
    <property type="component" value="Unassembled WGS sequence"/>
</dbReference>
<dbReference type="OrthoDB" id="675129at2"/>
<organism evidence="2 3">
    <name type="scientific">Maribellus luteus</name>
    <dbReference type="NCBI Taxonomy" id="2305463"/>
    <lineage>
        <taxon>Bacteria</taxon>
        <taxon>Pseudomonadati</taxon>
        <taxon>Bacteroidota</taxon>
        <taxon>Bacteroidia</taxon>
        <taxon>Marinilabiliales</taxon>
        <taxon>Prolixibacteraceae</taxon>
        <taxon>Maribellus</taxon>
    </lineage>
</organism>